<sequence length="112" mass="12422">MYVSSPIAILEVVRWPTSQQFKDFFTDSDMILFFGCSDYAKSNGKLSHGSLLVKVSDRGWLVTSSSPVPLNTRLVGELYYLNLLKRPPVEVVWLLGEGMPAQVLSSSHDLGS</sequence>
<organism evidence="1 2">
    <name type="scientific">Trichonephila clavipes</name>
    <name type="common">Golden silk orbweaver</name>
    <name type="synonym">Nephila clavipes</name>
    <dbReference type="NCBI Taxonomy" id="2585209"/>
    <lineage>
        <taxon>Eukaryota</taxon>
        <taxon>Metazoa</taxon>
        <taxon>Ecdysozoa</taxon>
        <taxon>Arthropoda</taxon>
        <taxon>Chelicerata</taxon>
        <taxon>Arachnida</taxon>
        <taxon>Araneae</taxon>
        <taxon>Araneomorphae</taxon>
        <taxon>Entelegynae</taxon>
        <taxon>Araneoidea</taxon>
        <taxon>Nephilidae</taxon>
        <taxon>Trichonephila</taxon>
    </lineage>
</organism>
<comment type="caution">
    <text evidence="1">The sequence shown here is derived from an EMBL/GenBank/DDBJ whole genome shotgun (WGS) entry which is preliminary data.</text>
</comment>
<dbReference type="Proteomes" id="UP000887159">
    <property type="component" value="Unassembled WGS sequence"/>
</dbReference>
<keyword evidence="2" id="KW-1185">Reference proteome</keyword>
<evidence type="ECO:0000313" key="2">
    <source>
        <dbReference type="Proteomes" id="UP000887159"/>
    </source>
</evidence>
<evidence type="ECO:0000313" key="1">
    <source>
        <dbReference type="EMBL" id="GFY25612.1"/>
    </source>
</evidence>
<dbReference type="EMBL" id="BMAU01021371">
    <property type="protein sequence ID" value="GFY25612.1"/>
    <property type="molecule type" value="Genomic_DNA"/>
</dbReference>
<name>A0A8X6VZS4_TRICX</name>
<reference evidence="1" key="1">
    <citation type="submission" date="2020-08" db="EMBL/GenBank/DDBJ databases">
        <title>Multicomponent nature underlies the extraordinary mechanical properties of spider dragline silk.</title>
        <authorList>
            <person name="Kono N."/>
            <person name="Nakamura H."/>
            <person name="Mori M."/>
            <person name="Yoshida Y."/>
            <person name="Ohtoshi R."/>
            <person name="Malay A.D."/>
            <person name="Moran D.A.P."/>
            <person name="Tomita M."/>
            <person name="Numata K."/>
            <person name="Arakawa K."/>
        </authorList>
    </citation>
    <scope>NUCLEOTIDE SEQUENCE</scope>
</reference>
<protein>
    <submittedName>
        <fullName evidence="1">Uncharacterized protein</fullName>
    </submittedName>
</protein>
<gene>
    <name evidence="1" type="ORF">TNCV_2487321</name>
</gene>
<accession>A0A8X6VZS4</accession>
<dbReference type="AlphaFoldDB" id="A0A8X6VZS4"/>
<proteinExistence type="predicted"/>